<dbReference type="EMBL" id="DRTH01000025">
    <property type="protein sequence ID" value="HHF08243.1"/>
    <property type="molecule type" value="Genomic_DNA"/>
</dbReference>
<accession>A0A7C5DZ72</accession>
<protein>
    <submittedName>
        <fullName evidence="2">Uncharacterized protein</fullName>
    </submittedName>
</protein>
<organism evidence="2">
    <name type="scientific">Kosmotoga arenicorallina</name>
    <dbReference type="NCBI Taxonomy" id="688066"/>
    <lineage>
        <taxon>Bacteria</taxon>
        <taxon>Thermotogati</taxon>
        <taxon>Thermotogota</taxon>
        <taxon>Thermotogae</taxon>
        <taxon>Kosmotogales</taxon>
        <taxon>Kosmotogaceae</taxon>
        <taxon>Kosmotoga</taxon>
    </lineage>
</organism>
<dbReference type="AlphaFoldDB" id="A0A7C5DZ72"/>
<proteinExistence type="predicted"/>
<keyword evidence="1" id="KW-1133">Transmembrane helix</keyword>
<comment type="caution">
    <text evidence="2">The sequence shown here is derived from an EMBL/GenBank/DDBJ whole genome shotgun (WGS) entry which is preliminary data.</text>
</comment>
<keyword evidence="1" id="KW-0472">Membrane</keyword>
<evidence type="ECO:0000313" key="2">
    <source>
        <dbReference type="EMBL" id="HHF08243.1"/>
    </source>
</evidence>
<evidence type="ECO:0000256" key="1">
    <source>
        <dbReference type="SAM" id="Phobius"/>
    </source>
</evidence>
<feature type="transmembrane region" description="Helical" evidence="1">
    <location>
        <begin position="54"/>
        <end position="74"/>
    </location>
</feature>
<gene>
    <name evidence="2" type="ORF">ENL26_00520</name>
</gene>
<dbReference type="Proteomes" id="UP000886129">
    <property type="component" value="Unassembled WGS sequence"/>
</dbReference>
<reference evidence="2" key="1">
    <citation type="journal article" date="2020" name="mSystems">
        <title>Genome- and Community-Level Interaction Insights into Carbon Utilization and Element Cycling Functions of Hydrothermarchaeota in Hydrothermal Sediment.</title>
        <authorList>
            <person name="Zhou Z."/>
            <person name="Liu Y."/>
            <person name="Xu W."/>
            <person name="Pan J."/>
            <person name="Luo Z.H."/>
            <person name="Li M."/>
        </authorList>
    </citation>
    <scope>NUCLEOTIDE SEQUENCE [LARGE SCALE GENOMIC DNA]</scope>
    <source>
        <strain evidence="2">HyVt-80</strain>
    </source>
</reference>
<name>A0A7C5DZ72_9BACT</name>
<sequence>MKMLGGATRSEAFTLFGPMIMGICMEFLQGILVGTELWGFIQWGVPLRPAITRALAGAMCGFIVIPPTIMLRVYA</sequence>
<keyword evidence="1" id="KW-0812">Transmembrane</keyword>
<feature type="transmembrane region" description="Helical" evidence="1">
    <location>
        <begin position="12"/>
        <end position="34"/>
    </location>
</feature>